<evidence type="ECO:0008006" key="5">
    <source>
        <dbReference type="Google" id="ProtNLM"/>
    </source>
</evidence>
<dbReference type="RefSeq" id="WP_208879340.1">
    <property type="nucleotide sequence ID" value="NZ_CP031320.1"/>
</dbReference>
<protein>
    <recommendedName>
        <fullName evidence="5">Amino acid ABC transporter permease</fullName>
    </recommendedName>
</protein>
<keyword evidence="4" id="KW-1185">Reference proteome</keyword>
<organism evidence="3 4">
    <name type="scientific">Streptomyces armeniacus</name>
    <dbReference type="NCBI Taxonomy" id="83291"/>
    <lineage>
        <taxon>Bacteria</taxon>
        <taxon>Bacillati</taxon>
        <taxon>Actinomycetota</taxon>
        <taxon>Actinomycetes</taxon>
        <taxon>Kitasatosporales</taxon>
        <taxon>Streptomycetaceae</taxon>
        <taxon>Streptomyces</taxon>
    </lineage>
</organism>
<dbReference type="KEGG" id="sarm:DVA86_16950"/>
<name>A0A345XR28_9ACTN</name>
<dbReference type="EMBL" id="CP031320">
    <property type="protein sequence ID" value="AXK34094.1"/>
    <property type="molecule type" value="Genomic_DNA"/>
</dbReference>
<reference evidence="3 4" key="1">
    <citation type="submission" date="2018-07" db="EMBL/GenBank/DDBJ databases">
        <title>Draft genome of the type strain Streptomyces armeniacus ATCC 15676.</title>
        <authorList>
            <person name="Labana P."/>
            <person name="Gosse J.T."/>
            <person name="Boddy C.N."/>
        </authorList>
    </citation>
    <scope>NUCLEOTIDE SEQUENCE [LARGE SCALE GENOMIC DNA]</scope>
    <source>
        <strain evidence="3 4">ATCC 15676</strain>
    </source>
</reference>
<feature type="coiled-coil region" evidence="1">
    <location>
        <begin position="85"/>
        <end position="119"/>
    </location>
</feature>
<evidence type="ECO:0000313" key="4">
    <source>
        <dbReference type="Proteomes" id="UP000254425"/>
    </source>
</evidence>
<evidence type="ECO:0000256" key="2">
    <source>
        <dbReference type="SAM" id="MobiDB-lite"/>
    </source>
</evidence>
<gene>
    <name evidence="3" type="ORF">DVA86_16950</name>
</gene>
<proteinExistence type="predicted"/>
<feature type="region of interest" description="Disordered" evidence="2">
    <location>
        <begin position="1"/>
        <end position="48"/>
    </location>
</feature>
<dbReference type="AlphaFoldDB" id="A0A345XR28"/>
<accession>A0A345XR28</accession>
<dbReference type="Proteomes" id="UP000254425">
    <property type="component" value="Chromosome"/>
</dbReference>
<evidence type="ECO:0000313" key="3">
    <source>
        <dbReference type="EMBL" id="AXK34094.1"/>
    </source>
</evidence>
<feature type="region of interest" description="Disordered" evidence="2">
    <location>
        <begin position="62"/>
        <end position="82"/>
    </location>
</feature>
<keyword evidence="1" id="KW-0175">Coiled coil</keyword>
<evidence type="ECO:0000256" key="1">
    <source>
        <dbReference type="SAM" id="Coils"/>
    </source>
</evidence>
<sequence>MSAADAEVWQDLIDQAAKPRTGTRLASADGGPGPGAADRLKQSAGPWTSAAGVAGALQTSMKTAKDRLGTSHQGVSAEGSGLASISELEAVRHSWERRLEDARKECAGLDRKLQLVAKDHGENEQRIKASFNAPGKGGR</sequence>
<feature type="region of interest" description="Disordered" evidence="2">
    <location>
        <begin position="120"/>
        <end position="139"/>
    </location>
</feature>